<dbReference type="GO" id="GO:0030497">
    <property type="term" value="P:fatty acid elongation"/>
    <property type="evidence" value="ECO:0007669"/>
    <property type="project" value="UniProtKB-UniRule"/>
</dbReference>
<dbReference type="InterPro" id="IPR036291">
    <property type="entry name" value="NAD(P)-bd_dom_sf"/>
</dbReference>
<dbReference type="KEGG" id="hir:HETIRDRAFT_127021"/>
<dbReference type="PANTHER" id="PTHR43086">
    <property type="entry name" value="VERY-LONG-CHAIN 3-OXOOACYL-COA REDUCTASE"/>
    <property type="match status" value="1"/>
</dbReference>
<keyword evidence="6 12" id="KW-0521">NADP</keyword>
<dbReference type="PANTHER" id="PTHR43086:SF2">
    <property type="entry name" value="HYDROXYSTEROID DEHYDROGENASE-LIKE PROTEIN 1"/>
    <property type="match status" value="1"/>
</dbReference>
<dbReference type="GO" id="GO:0141040">
    <property type="term" value="F:very-long-chain 3-oxoacyl-CoA reductase activity"/>
    <property type="evidence" value="ECO:0007669"/>
    <property type="project" value="UniProtKB-EC"/>
</dbReference>
<dbReference type="PIRSF" id="PIRSF000126">
    <property type="entry name" value="11-beta-HSD1"/>
    <property type="match status" value="1"/>
</dbReference>
<dbReference type="AlphaFoldDB" id="W4JND9"/>
<evidence type="ECO:0000256" key="11">
    <source>
        <dbReference type="ARBA" id="ARBA00023160"/>
    </source>
</evidence>
<dbReference type="InterPro" id="IPR020904">
    <property type="entry name" value="Sc_DH/Rdtase_CS"/>
</dbReference>
<dbReference type="FunFam" id="3.40.50.720:FF:000137">
    <property type="entry name" value="Hydroxysteroid (17-beta) dehydrogenase 3"/>
    <property type="match status" value="1"/>
</dbReference>
<dbReference type="EC" id="1.1.1.330" evidence="12"/>
<dbReference type="EMBL" id="KI925467">
    <property type="protein sequence ID" value="ETW75058.1"/>
    <property type="molecule type" value="Genomic_DNA"/>
</dbReference>
<dbReference type="HOGENOM" id="CLU_010194_38_0_1"/>
<keyword evidence="2 12" id="KW-0444">Lipid biosynthesis</keyword>
<dbReference type="FunCoup" id="W4JND9">
    <property type="interactions" value="461"/>
</dbReference>
<keyword evidence="16" id="KW-1185">Reference proteome</keyword>
<dbReference type="HAMAP" id="MF_03107">
    <property type="entry name" value="3_ketoreductase"/>
    <property type="match status" value="1"/>
</dbReference>
<evidence type="ECO:0000256" key="14">
    <source>
        <dbReference type="SAM" id="Phobius"/>
    </source>
</evidence>
<dbReference type="GO" id="GO:0005789">
    <property type="term" value="C:endoplasmic reticulum membrane"/>
    <property type="evidence" value="ECO:0007669"/>
    <property type="project" value="UniProtKB-SubCell"/>
</dbReference>
<evidence type="ECO:0000256" key="7">
    <source>
        <dbReference type="ARBA" id="ARBA00022989"/>
    </source>
</evidence>
<dbReference type="RefSeq" id="XP_009553504.1">
    <property type="nucleotide sequence ID" value="XM_009555209.1"/>
</dbReference>
<dbReference type="OrthoDB" id="5545019at2759"/>
<proteinExistence type="inferred from homology"/>
<evidence type="ECO:0000256" key="13">
    <source>
        <dbReference type="RuleBase" id="RU000363"/>
    </source>
</evidence>
<protein>
    <recommendedName>
        <fullName evidence="12">Very-long-chain 3-oxoacyl-CoA reductase</fullName>
        <ecNumber evidence="12">1.1.1.330</ecNumber>
    </recommendedName>
    <alternativeName>
        <fullName evidence="12">3-ketoacyl-CoA reductase</fullName>
        <shortName evidence="12">3-ketoreductase</shortName>
        <shortName evidence="12">KAR</shortName>
    </alternativeName>
    <alternativeName>
        <fullName evidence="12">Microsomal beta-keto-reductase</fullName>
    </alternativeName>
</protein>
<evidence type="ECO:0000256" key="8">
    <source>
        <dbReference type="ARBA" id="ARBA00023002"/>
    </source>
</evidence>
<evidence type="ECO:0000256" key="5">
    <source>
        <dbReference type="ARBA" id="ARBA00022832"/>
    </source>
</evidence>
<dbReference type="PROSITE" id="PS00061">
    <property type="entry name" value="ADH_SHORT"/>
    <property type="match status" value="1"/>
</dbReference>
<name>W4JND9_HETIT</name>
<evidence type="ECO:0000256" key="6">
    <source>
        <dbReference type="ARBA" id="ARBA00022857"/>
    </source>
</evidence>
<keyword evidence="8 12" id="KW-0560">Oxidoreductase</keyword>
<dbReference type="STRING" id="747525.W4JND9"/>
<dbReference type="eggNOG" id="KOG1014">
    <property type="taxonomic scope" value="Eukaryota"/>
</dbReference>
<comment type="catalytic activity">
    <reaction evidence="12">
        <text>a very-long-chain (3R)-3-hydroxyacyl-CoA + NADP(+) = a very-long-chain 3-oxoacyl-CoA + NADPH + H(+)</text>
        <dbReference type="Rhea" id="RHEA:48680"/>
        <dbReference type="ChEBI" id="CHEBI:15378"/>
        <dbReference type="ChEBI" id="CHEBI:57783"/>
        <dbReference type="ChEBI" id="CHEBI:58349"/>
        <dbReference type="ChEBI" id="CHEBI:85440"/>
        <dbReference type="ChEBI" id="CHEBI:90725"/>
        <dbReference type="EC" id="1.1.1.330"/>
    </reaction>
</comment>
<dbReference type="CDD" id="cd05356">
    <property type="entry name" value="17beta-HSD1_like_SDR_c"/>
    <property type="match status" value="1"/>
</dbReference>
<comment type="function">
    <text evidence="12">Component of the microsomal membrane bound fatty acid elongation system, which produces the 26-carbon very long-chain fatty acids (VLCFA) from palmitate. Catalyzes the reduction of the 3-ketoacyl-CoA intermediate that is formed in each cycle of fatty acid elongation. VLCFAs serve as precursors for ceramide and sphingolipids.</text>
</comment>
<keyword evidence="9 12" id="KW-0443">Lipid metabolism</keyword>
<evidence type="ECO:0000256" key="3">
    <source>
        <dbReference type="ARBA" id="ARBA00022692"/>
    </source>
</evidence>
<evidence type="ECO:0000256" key="9">
    <source>
        <dbReference type="ARBA" id="ARBA00023098"/>
    </source>
</evidence>
<comment type="subcellular location">
    <subcellularLocation>
        <location evidence="12">Endoplasmic reticulum membrane</location>
        <topology evidence="12">Single-pass membrane protein</topology>
    </subcellularLocation>
</comment>
<evidence type="ECO:0000256" key="10">
    <source>
        <dbReference type="ARBA" id="ARBA00023136"/>
    </source>
</evidence>
<evidence type="ECO:0000313" key="16">
    <source>
        <dbReference type="Proteomes" id="UP000030671"/>
    </source>
</evidence>
<feature type="transmembrane region" description="Helical" evidence="14">
    <location>
        <begin position="12"/>
        <end position="34"/>
    </location>
</feature>
<dbReference type="Gene3D" id="3.40.50.720">
    <property type="entry name" value="NAD(P)-binding Rossmann-like Domain"/>
    <property type="match status" value="1"/>
</dbReference>
<sequence>MAPAPVSLVLQAVGALTIAYLLLSFSSVLLRAFVLPGKPLKKFGAKQGAWAVVTGASDGIGREFALQLARAGFNVFLAARNPDKLAAVASEISDVQTRTFAIDFAHADDAVYQSLSDALAELDIGVLVNNVGKSHEMPSDFVDTPADEIRDILAINVSATLRVTSLVTPGMVSRHRGLILNIGSFGGAAPAPMLATYGASKAFLATFSDALAAELGPKGVTVEHSNTYFVVSSMSKIRRPSLLIPLPNAYVRAVLRGIAPGTQIPYWSHALLGFVMRLAPAQVVLQYTHALHKDIRKRALKKKEREAKKA</sequence>
<keyword evidence="11 12" id="KW-0275">Fatty acid biosynthesis</keyword>
<accession>W4JND9</accession>
<dbReference type="SUPFAM" id="SSF51735">
    <property type="entry name" value="NAD(P)-binding Rossmann-fold domains"/>
    <property type="match status" value="1"/>
</dbReference>
<comment type="similarity">
    <text evidence="12 13">Belongs to the short-chain dehydrogenases/reductases (SDR) family.</text>
</comment>
<dbReference type="Proteomes" id="UP000030671">
    <property type="component" value="Unassembled WGS sequence"/>
</dbReference>
<evidence type="ECO:0000256" key="2">
    <source>
        <dbReference type="ARBA" id="ARBA00022516"/>
    </source>
</evidence>
<dbReference type="Pfam" id="PF00106">
    <property type="entry name" value="adh_short"/>
    <property type="match status" value="1"/>
</dbReference>
<dbReference type="InterPro" id="IPR027533">
    <property type="entry name" value="3_ketoreductase_fungal"/>
</dbReference>
<reference evidence="15 16" key="1">
    <citation type="journal article" date="2012" name="New Phytol.">
        <title>Insight into trade-off between wood decay and parasitism from the genome of a fungal forest pathogen.</title>
        <authorList>
            <person name="Olson A."/>
            <person name="Aerts A."/>
            <person name="Asiegbu F."/>
            <person name="Belbahri L."/>
            <person name="Bouzid O."/>
            <person name="Broberg A."/>
            <person name="Canback B."/>
            <person name="Coutinho P.M."/>
            <person name="Cullen D."/>
            <person name="Dalman K."/>
            <person name="Deflorio G."/>
            <person name="van Diepen L.T."/>
            <person name="Dunand C."/>
            <person name="Duplessis S."/>
            <person name="Durling M."/>
            <person name="Gonthier P."/>
            <person name="Grimwood J."/>
            <person name="Fossdal C.G."/>
            <person name="Hansson D."/>
            <person name="Henrissat B."/>
            <person name="Hietala A."/>
            <person name="Himmelstrand K."/>
            <person name="Hoffmeister D."/>
            <person name="Hogberg N."/>
            <person name="James T.Y."/>
            <person name="Karlsson M."/>
            <person name="Kohler A."/>
            <person name="Kues U."/>
            <person name="Lee Y.H."/>
            <person name="Lin Y.C."/>
            <person name="Lind M."/>
            <person name="Lindquist E."/>
            <person name="Lombard V."/>
            <person name="Lucas S."/>
            <person name="Lunden K."/>
            <person name="Morin E."/>
            <person name="Murat C."/>
            <person name="Park J."/>
            <person name="Raffaello T."/>
            <person name="Rouze P."/>
            <person name="Salamov A."/>
            <person name="Schmutz J."/>
            <person name="Solheim H."/>
            <person name="Stahlberg J."/>
            <person name="Velez H."/>
            <person name="de Vries R.P."/>
            <person name="Wiebenga A."/>
            <person name="Woodward S."/>
            <person name="Yakovlev I."/>
            <person name="Garbelotto M."/>
            <person name="Martin F."/>
            <person name="Grigoriev I.V."/>
            <person name="Stenlid J."/>
        </authorList>
    </citation>
    <scope>NUCLEOTIDE SEQUENCE [LARGE SCALE GENOMIC DNA]</scope>
    <source>
        <strain evidence="15 16">TC 32-1</strain>
    </source>
</reference>
<feature type="active site" description="Proton acceptor" evidence="12">
    <location>
        <position position="197"/>
    </location>
</feature>
<dbReference type="UniPathway" id="UPA00094"/>
<gene>
    <name evidence="15" type="ORF">HETIRDRAFT_127021</name>
</gene>
<dbReference type="PRINTS" id="PR00080">
    <property type="entry name" value="SDRFAMILY"/>
</dbReference>
<dbReference type="InParanoid" id="W4JND9"/>
<dbReference type="GeneID" id="20666964"/>
<evidence type="ECO:0000256" key="1">
    <source>
        <dbReference type="ARBA" id="ARBA00005194"/>
    </source>
</evidence>
<dbReference type="GO" id="GO:0045703">
    <property type="term" value="F:ketoreductase activity"/>
    <property type="evidence" value="ECO:0007669"/>
    <property type="project" value="UniProtKB-UniRule"/>
</dbReference>
<evidence type="ECO:0000313" key="15">
    <source>
        <dbReference type="EMBL" id="ETW75058.1"/>
    </source>
</evidence>
<keyword evidence="5 12" id="KW-0276">Fatty acid metabolism</keyword>
<keyword evidence="3 12" id="KW-0812">Transmembrane</keyword>
<keyword evidence="10 12" id="KW-0472">Membrane</keyword>
<evidence type="ECO:0000256" key="4">
    <source>
        <dbReference type="ARBA" id="ARBA00022824"/>
    </source>
</evidence>
<evidence type="ECO:0000256" key="12">
    <source>
        <dbReference type="HAMAP-Rule" id="MF_03107"/>
    </source>
</evidence>
<keyword evidence="4 12" id="KW-0256">Endoplasmic reticulum</keyword>
<organism evidence="15 16">
    <name type="scientific">Heterobasidion irregulare (strain TC 32-1)</name>
    <dbReference type="NCBI Taxonomy" id="747525"/>
    <lineage>
        <taxon>Eukaryota</taxon>
        <taxon>Fungi</taxon>
        <taxon>Dikarya</taxon>
        <taxon>Basidiomycota</taxon>
        <taxon>Agaricomycotina</taxon>
        <taxon>Agaricomycetes</taxon>
        <taxon>Russulales</taxon>
        <taxon>Bondarzewiaceae</taxon>
        <taxon>Heterobasidion</taxon>
        <taxon>Heterobasidion annosum species complex</taxon>
    </lineage>
</organism>
<dbReference type="PRINTS" id="PR00081">
    <property type="entry name" value="GDHRDH"/>
</dbReference>
<keyword evidence="7 12" id="KW-1133">Transmembrane helix</keyword>
<dbReference type="InterPro" id="IPR002347">
    <property type="entry name" value="SDR_fam"/>
</dbReference>
<comment type="pathway">
    <text evidence="1">Lipid metabolism; fatty acid biosynthesis.</text>
</comment>
<feature type="binding site" evidence="12">
    <location>
        <position position="184"/>
    </location>
    <ligand>
        <name>substrate</name>
    </ligand>
</feature>